<reference evidence="1" key="1">
    <citation type="submission" date="2018-05" db="EMBL/GenBank/DDBJ databases">
        <authorList>
            <person name="Lanie J.A."/>
            <person name="Ng W.-L."/>
            <person name="Kazmierczak K.M."/>
            <person name="Andrzejewski T.M."/>
            <person name="Davidsen T.M."/>
            <person name="Wayne K.J."/>
            <person name="Tettelin H."/>
            <person name="Glass J.I."/>
            <person name="Rusch D."/>
            <person name="Podicherti R."/>
            <person name="Tsui H.-C.T."/>
            <person name="Winkler M.E."/>
        </authorList>
    </citation>
    <scope>NUCLEOTIDE SEQUENCE</scope>
</reference>
<gene>
    <name evidence="1" type="ORF">METZ01_LOCUS145277</name>
</gene>
<protein>
    <submittedName>
        <fullName evidence="1">Uncharacterized protein</fullName>
    </submittedName>
</protein>
<feature type="non-terminal residue" evidence="1">
    <location>
        <position position="1"/>
    </location>
</feature>
<dbReference type="AlphaFoldDB" id="A0A381ZUJ8"/>
<evidence type="ECO:0000313" key="1">
    <source>
        <dbReference type="EMBL" id="SVA92423.1"/>
    </source>
</evidence>
<proteinExistence type="predicted"/>
<accession>A0A381ZUJ8</accession>
<dbReference type="EMBL" id="UINC01022556">
    <property type="protein sequence ID" value="SVA92423.1"/>
    <property type="molecule type" value="Genomic_DNA"/>
</dbReference>
<organism evidence="1">
    <name type="scientific">marine metagenome</name>
    <dbReference type="NCBI Taxonomy" id="408172"/>
    <lineage>
        <taxon>unclassified sequences</taxon>
        <taxon>metagenomes</taxon>
        <taxon>ecological metagenomes</taxon>
    </lineage>
</organism>
<name>A0A381ZUJ8_9ZZZZ</name>
<sequence>YRIEMDPVDEPGESLAVVEIGDPARYYVHRRIREGSCNVLQPGWFCARVGVDEGDDLTA</sequence>